<dbReference type="FunFam" id="3.40.50.300:FF:000768">
    <property type="entry name" value="Probable mitochondrial chaperone bcs1"/>
    <property type="match status" value="1"/>
</dbReference>
<accession>F0ZGX3</accession>
<evidence type="ECO:0000256" key="10">
    <source>
        <dbReference type="ARBA" id="ARBA00023136"/>
    </source>
</evidence>
<dbReference type="eggNOG" id="KOG0743">
    <property type="taxonomic scope" value="Eukaryota"/>
</dbReference>
<evidence type="ECO:0000256" key="3">
    <source>
        <dbReference type="ARBA" id="ARBA00022692"/>
    </source>
</evidence>
<proteinExistence type="inferred from homology"/>
<evidence type="ECO:0000313" key="18">
    <source>
        <dbReference type="EMBL" id="EGC36809.1"/>
    </source>
</evidence>
<feature type="domain" description="BCS1 N-terminal" evidence="17">
    <location>
        <begin position="23"/>
        <end position="189"/>
    </location>
</feature>
<sequence>MNQLIKNNSKTILLGISSGISLFIINGGLGIFKNISNYILNCINEKIYYQIDVDSKDKSFEWLLYWLSEHESVKDSTHLNAETVYNNIGKNPKVILVPSVGQHTIKYKGKTIWISRIRDSTFDMGSGAPFESIKLSTLINNSSAVNELLQEAMLLSLNKDIGKTVIYINSEGSWERFGNPRSIRSLDSVILNNNLKQQLLDDIKSFITNESWYRNRGIPYRRGYLLYGEPGNGKSSLINAIAGALNLDICIVSLSQKEVDDRQINHLLNNAPPKSILLIEDIDAAFKSHRSQVDLDSTNSNQINSLTYSGLLNALDGVASQEGRILFMTTNRIELLDNALIREGRVDMKIEITNATKEQASQLFSHFYNLPQDSPLSNQFSSNFANYQLSMSQIQGFLLKYINCPEKAIEESYKLLPVNLS</sequence>
<comment type="function">
    <text evidence="13">Chaperone necessary for the assembly of mitochondrial respiratory chain complex III.</text>
</comment>
<evidence type="ECO:0000256" key="13">
    <source>
        <dbReference type="ARBA" id="ARBA00055292"/>
    </source>
</evidence>
<dbReference type="VEuPathDB" id="AmoebaDB:DICPUDRAFT_31265"/>
<dbReference type="InterPro" id="IPR003959">
    <property type="entry name" value="ATPase_AAA_core"/>
</dbReference>
<keyword evidence="6" id="KW-0378">Hydrolase</keyword>
<evidence type="ECO:0000259" key="17">
    <source>
        <dbReference type="SMART" id="SM01024"/>
    </source>
</evidence>
<dbReference type="Pfam" id="PF25426">
    <property type="entry name" value="AAA_lid_BCS1"/>
    <property type="match status" value="1"/>
</dbReference>
<dbReference type="InterPro" id="IPR014851">
    <property type="entry name" value="BCS1_N"/>
</dbReference>
<dbReference type="SMART" id="SM00382">
    <property type="entry name" value="AAA"/>
    <property type="match status" value="1"/>
</dbReference>
<evidence type="ECO:0000256" key="11">
    <source>
        <dbReference type="ARBA" id="ARBA00023186"/>
    </source>
</evidence>
<dbReference type="Proteomes" id="UP000001064">
    <property type="component" value="Unassembled WGS sequence"/>
</dbReference>
<gene>
    <name evidence="18" type="ORF">DICPUDRAFT_31265</name>
</gene>
<dbReference type="InterPro" id="IPR050747">
    <property type="entry name" value="Mitochondrial_chaperone_BCS1"/>
</dbReference>
<keyword evidence="5" id="KW-0999">Mitochondrion inner membrane</keyword>
<dbReference type="Pfam" id="PF00004">
    <property type="entry name" value="AAA"/>
    <property type="match status" value="1"/>
</dbReference>
<dbReference type="SUPFAM" id="SSF52540">
    <property type="entry name" value="P-loop containing nucleoside triphosphate hydrolases"/>
    <property type="match status" value="1"/>
</dbReference>
<dbReference type="InterPro" id="IPR057495">
    <property type="entry name" value="AAA_lid_BCS1"/>
</dbReference>
<dbReference type="GO" id="GO:0016887">
    <property type="term" value="F:ATP hydrolysis activity"/>
    <property type="evidence" value="ECO:0007669"/>
    <property type="project" value="InterPro"/>
</dbReference>
<keyword evidence="4 14" id="KW-0547">Nucleotide-binding</keyword>
<dbReference type="SMART" id="SM01024">
    <property type="entry name" value="BCS1_N"/>
    <property type="match status" value="1"/>
</dbReference>
<organism evidence="18 19">
    <name type="scientific">Dictyostelium purpureum</name>
    <name type="common">Slime mold</name>
    <dbReference type="NCBI Taxonomy" id="5786"/>
    <lineage>
        <taxon>Eukaryota</taxon>
        <taxon>Amoebozoa</taxon>
        <taxon>Evosea</taxon>
        <taxon>Eumycetozoa</taxon>
        <taxon>Dictyostelia</taxon>
        <taxon>Dictyosteliales</taxon>
        <taxon>Dictyosteliaceae</taxon>
        <taxon>Dictyostelium</taxon>
    </lineage>
</organism>
<dbReference type="InParanoid" id="F0ZGX3"/>
<evidence type="ECO:0000256" key="12">
    <source>
        <dbReference type="ARBA" id="ARBA00048778"/>
    </source>
</evidence>
<keyword evidence="7 14" id="KW-0067">ATP-binding</keyword>
<dbReference type="GeneID" id="10504053"/>
<keyword evidence="11" id="KW-0143">Chaperone</keyword>
<comment type="catalytic activity">
    <reaction evidence="12">
        <text>ATP + H2O = ADP + phosphate + H(+)</text>
        <dbReference type="Rhea" id="RHEA:13065"/>
        <dbReference type="ChEBI" id="CHEBI:15377"/>
        <dbReference type="ChEBI" id="CHEBI:15378"/>
        <dbReference type="ChEBI" id="CHEBI:30616"/>
        <dbReference type="ChEBI" id="CHEBI:43474"/>
        <dbReference type="ChEBI" id="CHEBI:456216"/>
    </reaction>
    <physiologicalReaction direction="left-to-right" evidence="12">
        <dbReference type="Rhea" id="RHEA:13066"/>
    </physiologicalReaction>
</comment>
<dbReference type="Gene3D" id="3.40.50.300">
    <property type="entry name" value="P-loop containing nucleotide triphosphate hydrolases"/>
    <property type="match status" value="1"/>
</dbReference>
<dbReference type="Pfam" id="PF08740">
    <property type="entry name" value="BCS1_N"/>
    <property type="match status" value="1"/>
</dbReference>
<evidence type="ECO:0000256" key="15">
    <source>
        <dbReference type="SAM" id="Phobius"/>
    </source>
</evidence>
<feature type="domain" description="AAA+ ATPase" evidence="16">
    <location>
        <begin position="220"/>
        <end position="356"/>
    </location>
</feature>
<keyword evidence="10 15" id="KW-0472">Membrane</keyword>
<evidence type="ECO:0000256" key="7">
    <source>
        <dbReference type="ARBA" id="ARBA00022840"/>
    </source>
</evidence>
<dbReference type="InterPro" id="IPR003960">
    <property type="entry name" value="ATPase_AAA_CS"/>
</dbReference>
<evidence type="ECO:0000259" key="16">
    <source>
        <dbReference type="SMART" id="SM00382"/>
    </source>
</evidence>
<keyword evidence="9" id="KW-0496">Mitochondrion</keyword>
<evidence type="ECO:0000313" key="19">
    <source>
        <dbReference type="Proteomes" id="UP000001064"/>
    </source>
</evidence>
<dbReference type="STRING" id="5786.F0ZGX3"/>
<evidence type="ECO:0008006" key="20">
    <source>
        <dbReference type="Google" id="ProtNLM"/>
    </source>
</evidence>
<comment type="subcellular location">
    <subcellularLocation>
        <location evidence="1">Mitochondrion inner membrane</location>
        <topology evidence="1">Single-pass membrane protein</topology>
    </subcellularLocation>
</comment>
<dbReference type="PANTHER" id="PTHR23070">
    <property type="entry name" value="BCS1 AAA-TYPE ATPASE"/>
    <property type="match status" value="1"/>
</dbReference>
<evidence type="ECO:0000256" key="14">
    <source>
        <dbReference type="RuleBase" id="RU003651"/>
    </source>
</evidence>
<reference evidence="19" key="1">
    <citation type="journal article" date="2011" name="Genome Biol.">
        <title>Comparative genomics of the social amoebae Dictyostelium discoideum and Dictyostelium purpureum.</title>
        <authorList>
            <consortium name="US DOE Joint Genome Institute (JGI-PGF)"/>
            <person name="Sucgang R."/>
            <person name="Kuo A."/>
            <person name="Tian X."/>
            <person name="Salerno W."/>
            <person name="Parikh A."/>
            <person name="Feasley C.L."/>
            <person name="Dalin E."/>
            <person name="Tu H."/>
            <person name="Huang E."/>
            <person name="Barry K."/>
            <person name="Lindquist E."/>
            <person name="Shapiro H."/>
            <person name="Bruce D."/>
            <person name="Schmutz J."/>
            <person name="Salamov A."/>
            <person name="Fey P."/>
            <person name="Gaudet P."/>
            <person name="Anjard C."/>
            <person name="Babu M.M."/>
            <person name="Basu S."/>
            <person name="Bushmanova Y."/>
            <person name="van der Wel H."/>
            <person name="Katoh-Kurasawa M."/>
            <person name="Dinh C."/>
            <person name="Coutinho P.M."/>
            <person name="Saito T."/>
            <person name="Elias M."/>
            <person name="Schaap P."/>
            <person name="Kay R.R."/>
            <person name="Henrissat B."/>
            <person name="Eichinger L."/>
            <person name="Rivero F."/>
            <person name="Putnam N.H."/>
            <person name="West C.M."/>
            <person name="Loomis W.F."/>
            <person name="Chisholm R.L."/>
            <person name="Shaulsky G."/>
            <person name="Strassmann J.E."/>
            <person name="Queller D.C."/>
            <person name="Kuspa A."/>
            <person name="Grigoriev I.V."/>
        </authorList>
    </citation>
    <scope>NUCLEOTIDE SEQUENCE [LARGE SCALE GENOMIC DNA]</scope>
    <source>
        <strain evidence="19">QSDP1</strain>
    </source>
</reference>
<keyword evidence="8 15" id="KW-1133">Transmembrane helix</keyword>
<dbReference type="RefSeq" id="XP_003286680.1">
    <property type="nucleotide sequence ID" value="XM_003286632.1"/>
</dbReference>
<dbReference type="InterPro" id="IPR027417">
    <property type="entry name" value="P-loop_NTPase"/>
</dbReference>
<dbReference type="EMBL" id="GL871016">
    <property type="protein sequence ID" value="EGC36809.1"/>
    <property type="molecule type" value="Genomic_DNA"/>
</dbReference>
<dbReference type="GO" id="GO:0005524">
    <property type="term" value="F:ATP binding"/>
    <property type="evidence" value="ECO:0007669"/>
    <property type="project" value="UniProtKB-KW"/>
</dbReference>
<protein>
    <recommendedName>
        <fullName evidence="20">Mitochondrial chaperone BCS1</fullName>
    </recommendedName>
</protein>
<dbReference type="OMA" id="LFMTTNK"/>
<evidence type="ECO:0000256" key="2">
    <source>
        <dbReference type="ARBA" id="ARBA00007448"/>
    </source>
</evidence>
<dbReference type="FunCoup" id="F0ZGX3">
    <property type="interactions" value="11"/>
</dbReference>
<dbReference type="OrthoDB" id="10251412at2759"/>
<evidence type="ECO:0000256" key="8">
    <source>
        <dbReference type="ARBA" id="ARBA00022989"/>
    </source>
</evidence>
<evidence type="ECO:0000256" key="6">
    <source>
        <dbReference type="ARBA" id="ARBA00022801"/>
    </source>
</evidence>
<feature type="transmembrane region" description="Helical" evidence="15">
    <location>
        <begin position="12"/>
        <end position="32"/>
    </location>
</feature>
<keyword evidence="3 15" id="KW-0812">Transmembrane</keyword>
<name>F0ZGX3_DICPU</name>
<dbReference type="PROSITE" id="PS00674">
    <property type="entry name" value="AAA"/>
    <property type="match status" value="1"/>
</dbReference>
<evidence type="ECO:0000256" key="9">
    <source>
        <dbReference type="ARBA" id="ARBA00023128"/>
    </source>
</evidence>
<dbReference type="KEGG" id="dpp:DICPUDRAFT_31265"/>
<evidence type="ECO:0000256" key="4">
    <source>
        <dbReference type="ARBA" id="ARBA00022741"/>
    </source>
</evidence>
<dbReference type="InterPro" id="IPR003593">
    <property type="entry name" value="AAA+_ATPase"/>
</dbReference>
<comment type="similarity">
    <text evidence="2">Belongs to the AAA ATPase family. BCS1 subfamily.</text>
</comment>
<evidence type="ECO:0000256" key="1">
    <source>
        <dbReference type="ARBA" id="ARBA00004434"/>
    </source>
</evidence>
<evidence type="ECO:0000256" key="5">
    <source>
        <dbReference type="ARBA" id="ARBA00022792"/>
    </source>
</evidence>
<dbReference type="CDD" id="cd19510">
    <property type="entry name" value="RecA-like_BCS1"/>
    <property type="match status" value="1"/>
</dbReference>
<dbReference type="GO" id="GO:0034551">
    <property type="term" value="P:mitochondrial respiratory chain complex III assembly"/>
    <property type="evidence" value="ECO:0000318"/>
    <property type="project" value="GO_Central"/>
</dbReference>
<dbReference type="GO" id="GO:0032979">
    <property type="term" value="P:protein insertion into mitochondrial inner membrane from matrix"/>
    <property type="evidence" value="ECO:0000318"/>
    <property type="project" value="GO_Central"/>
</dbReference>
<dbReference type="GO" id="GO:0005743">
    <property type="term" value="C:mitochondrial inner membrane"/>
    <property type="evidence" value="ECO:0000318"/>
    <property type="project" value="GO_Central"/>
</dbReference>
<dbReference type="AlphaFoldDB" id="F0ZGX3"/>
<keyword evidence="19" id="KW-1185">Reference proteome</keyword>